<dbReference type="AlphaFoldDB" id="A0AAN5D7C4"/>
<sequence>GEVRKGETIDLLTDISDLDLLDGRREQTSNLLEYWVLWSIQLHFQSWRIALHRLLVPSLIQIRKVGEGTIFGEENFHFQTVLCICIGHQIEIRSIVLLLREFLHFVILGDLRGVVQTRAFFI</sequence>
<evidence type="ECO:0000313" key="1">
    <source>
        <dbReference type="EMBL" id="GMR56980.1"/>
    </source>
</evidence>
<feature type="non-terminal residue" evidence="1">
    <location>
        <position position="122"/>
    </location>
</feature>
<keyword evidence="2" id="KW-1185">Reference proteome</keyword>
<dbReference type="EMBL" id="BTRK01000006">
    <property type="protein sequence ID" value="GMR56980.1"/>
    <property type="molecule type" value="Genomic_DNA"/>
</dbReference>
<reference evidence="2" key="1">
    <citation type="submission" date="2022-10" db="EMBL/GenBank/DDBJ databases">
        <title>Genome assembly of Pristionchus species.</title>
        <authorList>
            <person name="Yoshida K."/>
            <person name="Sommer R.J."/>
        </authorList>
    </citation>
    <scope>NUCLEOTIDE SEQUENCE [LARGE SCALE GENOMIC DNA]</scope>
    <source>
        <strain evidence="2">RS5460</strain>
    </source>
</reference>
<organism evidence="1 2">
    <name type="scientific">Pristionchus mayeri</name>
    <dbReference type="NCBI Taxonomy" id="1317129"/>
    <lineage>
        <taxon>Eukaryota</taxon>
        <taxon>Metazoa</taxon>
        <taxon>Ecdysozoa</taxon>
        <taxon>Nematoda</taxon>
        <taxon>Chromadorea</taxon>
        <taxon>Rhabditida</taxon>
        <taxon>Rhabditina</taxon>
        <taxon>Diplogasteromorpha</taxon>
        <taxon>Diplogasteroidea</taxon>
        <taxon>Neodiplogasteridae</taxon>
        <taxon>Pristionchus</taxon>
    </lineage>
</organism>
<accession>A0AAN5D7C4</accession>
<gene>
    <name evidence="1" type="ORF">PMAYCL1PPCAC_27175</name>
</gene>
<feature type="non-terminal residue" evidence="1">
    <location>
        <position position="1"/>
    </location>
</feature>
<comment type="caution">
    <text evidence="1">The sequence shown here is derived from an EMBL/GenBank/DDBJ whole genome shotgun (WGS) entry which is preliminary data.</text>
</comment>
<name>A0AAN5D7C4_9BILA</name>
<dbReference type="Proteomes" id="UP001328107">
    <property type="component" value="Unassembled WGS sequence"/>
</dbReference>
<evidence type="ECO:0000313" key="2">
    <source>
        <dbReference type="Proteomes" id="UP001328107"/>
    </source>
</evidence>
<protein>
    <submittedName>
        <fullName evidence="1">Uncharacterized protein</fullName>
    </submittedName>
</protein>
<proteinExistence type="predicted"/>